<dbReference type="AlphaFoldDB" id="A0A3E1EVX3"/>
<dbReference type="InterPro" id="IPR019734">
    <property type="entry name" value="TPR_rpt"/>
</dbReference>
<dbReference type="PROSITE" id="PS50005">
    <property type="entry name" value="TPR"/>
    <property type="match status" value="1"/>
</dbReference>
<organism evidence="2 3">
    <name type="scientific">Brumimicrobium aurantiacum</name>
    <dbReference type="NCBI Taxonomy" id="1737063"/>
    <lineage>
        <taxon>Bacteria</taxon>
        <taxon>Pseudomonadati</taxon>
        <taxon>Bacteroidota</taxon>
        <taxon>Flavobacteriia</taxon>
        <taxon>Flavobacteriales</taxon>
        <taxon>Crocinitomicaceae</taxon>
        <taxon>Brumimicrobium</taxon>
    </lineage>
</organism>
<dbReference type="Gene3D" id="1.25.40.10">
    <property type="entry name" value="Tetratricopeptide repeat domain"/>
    <property type="match status" value="1"/>
</dbReference>
<protein>
    <submittedName>
        <fullName evidence="2">Tetratricopeptide repeat protein</fullName>
    </submittedName>
</protein>
<dbReference type="SUPFAM" id="SSF48452">
    <property type="entry name" value="TPR-like"/>
    <property type="match status" value="1"/>
</dbReference>
<gene>
    <name evidence="2" type="ORF">DXU93_11120</name>
</gene>
<reference evidence="2 3" key="1">
    <citation type="submission" date="2018-08" db="EMBL/GenBank/DDBJ databases">
        <title>The draft genome squence of Brumimicrobium sp. N62.</title>
        <authorList>
            <person name="Du Z.-J."/>
            <person name="Luo H.-R."/>
        </authorList>
    </citation>
    <scope>NUCLEOTIDE SEQUENCE [LARGE SCALE GENOMIC DNA]</scope>
    <source>
        <strain evidence="2 3">N62</strain>
    </source>
</reference>
<sequence>MSRFYLVLLLQFLTVVSFGQQELKKYLEFANKKQAEGDYVYALNYYEKAMQIDSNTIDILWNYAETLKAYKDYAKAAFYYGKVYGREGAELYPSSLMKYGLMLKQSGKYEQALEQFKLGKKKYRGDRRGYLYQKCRAEIRSCIWAKANQGDSLNLVFEALPQQINSKNAEFGHRQFKDKFIFSSLRADSISATEEVYDPSYRTHLFVSTLKDSVFSSEKRIDELAFKNAHTGNGTFSLDGNRFYFSYCDEDSGSFNCKILVAYIEKDKFVDVDTLGSIINQENASTTMPFIGEWDEKEVLFYVSNKEGGRGGMDIWYSFIENGNQFDRPRNLRSINTLDNELSPFWDGKTNTLYFSSSWYEGFGGQDVFKSNYNTDFSDPINMMEPINSPANDLYYFETMTGDTAFFSSNRIGSNFSKNPTCCSDVFLVRQPLIDLPPTIEETLEDLNRRLPVTLYFHNDIPNPRSWDTVSNVNYLDSYQDYVAMKDKYKSKYAQGLKGKAVDDAKDDIEDFFLEYVEQGLKDLNHFVDLLIVELEKGRKIELIVKGFASPLAKTDYNENLTKRRIASLVNYLYAYENGVFRKYIDGTSEDGGRLIITQIPFGENKADQIVSDNPNDQKNSVYSRAAAIERKIEIQSVDLQ</sequence>
<name>A0A3E1EVX3_9FLAO</name>
<dbReference type="SUPFAM" id="SSF82171">
    <property type="entry name" value="DPP6 N-terminal domain-like"/>
    <property type="match status" value="1"/>
</dbReference>
<dbReference type="OrthoDB" id="1488408at2"/>
<evidence type="ECO:0000313" key="3">
    <source>
        <dbReference type="Proteomes" id="UP000257127"/>
    </source>
</evidence>
<keyword evidence="3" id="KW-1185">Reference proteome</keyword>
<comment type="caution">
    <text evidence="2">The sequence shown here is derived from an EMBL/GenBank/DDBJ whole genome shotgun (WGS) entry which is preliminary data.</text>
</comment>
<evidence type="ECO:0000313" key="2">
    <source>
        <dbReference type="EMBL" id="RFC53672.1"/>
    </source>
</evidence>
<keyword evidence="1" id="KW-0802">TPR repeat</keyword>
<evidence type="ECO:0000256" key="1">
    <source>
        <dbReference type="PROSITE-ProRule" id="PRU00339"/>
    </source>
</evidence>
<dbReference type="InterPro" id="IPR011990">
    <property type="entry name" value="TPR-like_helical_dom_sf"/>
</dbReference>
<feature type="repeat" description="TPR" evidence="1">
    <location>
        <begin position="23"/>
        <end position="56"/>
    </location>
</feature>
<accession>A0A3E1EVX3</accession>
<dbReference type="Proteomes" id="UP000257127">
    <property type="component" value="Unassembled WGS sequence"/>
</dbReference>
<dbReference type="RefSeq" id="WP_116881368.1">
    <property type="nucleotide sequence ID" value="NZ_QURB01000007.1"/>
</dbReference>
<dbReference type="EMBL" id="QURB01000007">
    <property type="protein sequence ID" value="RFC53672.1"/>
    <property type="molecule type" value="Genomic_DNA"/>
</dbReference>
<proteinExistence type="predicted"/>